<dbReference type="RefSeq" id="XP_025488974.1">
    <property type="nucleotide sequence ID" value="XM_025630184.1"/>
</dbReference>
<proteinExistence type="predicted"/>
<evidence type="ECO:0000313" key="1">
    <source>
        <dbReference type="EMBL" id="PYH78774.1"/>
    </source>
</evidence>
<gene>
    <name evidence="1" type="ORF">BO82DRAFT_152757</name>
</gene>
<keyword evidence="2" id="KW-1185">Reference proteome</keyword>
<dbReference type="VEuPathDB" id="FungiDB:BO82DRAFT_152757"/>
<sequence>MLTSLSTRLNSLLSLIDHICWSSKSQTWVACAHSAIPSAIRITIHSGITNIHSLDKSQGLRRVRQRGPPGCIQDQKTLKLNLQDTSTEDASRRSILTGSKQLECAININPVSAISIYVLRHCTIHWVSSSWDALSHGSSLAWRSCRQMSMQDYFVTALQYKEPRCRVDAPRA</sequence>
<dbReference type="AlphaFoldDB" id="A0A319C124"/>
<reference evidence="1 2" key="1">
    <citation type="submission" date="2016-12" db="EMBL/GenBank/DDBJ databases">
        <title>The genomes of Aspergillus section Nigri reveals drivers in fungal speciation.</title>
        <authorList>
            <consortium name="DOE Joint Genome Institute"/>
            <person name="Vesth T.C."/>
            <person name="Nybo J."/>
            <person name="Theobald S."/>
            <person name="Brandl J."/>
            <person name="Frisvad J.C."/>
            <person name="Nielsen K.F."/>
            <person name="Lyhne E.K."/>
            <person name="Kogle M.E."/>
            <person name="Kuo A."/>
            <person name="Riley R."/>
            <person name="Clum A."/>
            <person name="Nolan M."/>
            <person name="Lipzen A."/>
            <person name="Salamov A."/>
            <person name="Henrissat B."/>
            <person name="Wiebenga A."/>
            <person name="De Vries R.P."/>
            <person name="Grigoriev I.V."/>
            <person name="Mortensen U.H."/>
            <person name="Andersen M.R."/>
            <person name="Baker S.E."/>
        </authorList>
    </citation>
    <scope>NUCLEOTIDE SEQUENCE [LARGE SCALE GENOMIC DNA]</scope>
    <source>
        <strain evidence="1 2">CBS 121591</strain>
    </source>
</reference>
<dbReference type="Proteomes" id="UP000248340">
    <property type="component" value="Unassembled WGS sequence"/>
</dbReference>
<name>A0A319C124_9EURO</name>
<accession>A0A319C124</accession>
<evidence type="ECO:0000313" key="2">
    <source>
        <dbReference type="Proteomes" id="UP000248340"/>
    </source>
</evidence>
<organism evidence="1 2">
    <name type="scientific">Aspergillus uvarum CBS 121591</name>
    <dbReference type="NCBI Taxonomy" id="1448315"/>
    <lineage>
        <taxon>Eukaryota</taxon>
        <taxon>Fungi</taxon>
        <taxon>Dikarya</taxon>
        <taxon>Ascomycota</taxon>
        <taxon>Pezizomycotina</taxon>
        <taxon>Eurotiomycetes</taxon>
        <taxon>Eurotiomycetidae</taxon>
        <taxon>Eurotiales</taxon>
        <taxon>Aspergillaceae</taxon>
        <taxon>Aspergillus</taxon>
        <taxon>Aspergillus subgen. Circumdati</taxon>
    </lineage>
</organism>
<dbReference type="GeneID" id="37132925"/>
<protein>
    <submittedName>
        <fullName evidence="1">Uncharacterized protein</fullName>
    </submittedName>
</protein>
<dbReference type="EMBL" id="KZ821726">
    <property type="protein sequence ID" value="PYH78774.1"/>
    <property type="molecule type" value="Genomic_DNA"/>
</dbReference>